<keyword evidence="10" id="KW-0677">Repeat</keyword>
<keyword evidence="5 17" id="KW-1003">Cell membrane</keyword>
<feature type="binding site" description="covalent" evidence="18">
    <location>
        <position position="58"/>
    </location>
    <ligand>
        <name>heme c</name>
        <dbReference type="ChEBI" id="CHEBI:61717"/>
        <label>1</label>
    </ligand>
</feature>
<name>A0A852WAH0_9MICO</name>
<organism evidence="22 23">
    <name type="scientific">Pedococcus badiiscoriae</name>
    <dbReference type="NCBI Taxonomy" id="642776"/>
    <lineage>
        <taxon>Bacteria</taxon>
        <taxon>Bacillati</taxon>
        <taxon>Actinomycetota</taxon>
        <taxon>Actinomycetes</taxon>
        <taxon>Micrococcales</taxon>
        <taxon>Intrasporangiaceae</taxon>
        <taxon>Pedococcus</taxon>
    </lineage>
</organism>
<keyword evidence="12 17" id="KW-0249">Electron transport</keyword>
<evidence type="ECO:0000256" key="14">
    <source>
        <dbReference type="ARBA" id="ARBA00023004"/>
    </source>
</evidence>
<keyword evidence="13 17" id="KW-1133">Transmembrane helix</keyword>
<evidence type="ECO:0000256" key="4">
    <source>
        <dbReference type="ARBA" id="ARBA00022448"/>
    </source>
</evidence>
<feature type="binding site" description="axial binding residue" evidence="19">
    <location>
        <position position="62"/>
    </location>
    <ligand>
        <name>heme c</name>
        <dbReference type="ChEBI" id="CHEBI:61717"/>
        <label>1</label>
    </ligand>
    <ligandPart>
        <name>Fe</name>
        <dbReference type="ChEBI" id="CHEBI:18248"/>
    </ligandPart>
</feature>
<evidence type="ECO:0000256" key="3">
    <source>
        <dbReference type="ARBA" id="ARBA00017819"/>
    </source>
</evidence>
<feature type="transmembrane region" description="Helical" evidence="17">
    <location>
        <begin position="238"/>
        <end position="256"/>
    </location>
</feature>
<evidence type="ECO:0000256" key="2">
    <source>
        <dbReference type="ARBA" id="ARBA00012951"/>
    </source>
</evidence>
<dbReference type="InterPro" id="IPR050597">
    <property type="entry name" value="Cytochrome_c_Oxidase_Subunit"/>
</dbReference>
<dbReference type="Gene3D" id="1.10.760.10">
    <property type="entry name" value="Cytochrome c-like domain"/>
    <property type="match status" value="2"/>
</dbReference>
<dbReference type="InterPro" id="IPR036909">
    <property type="entry name" value="Cyt_c-like_dom_sf"/>
</dbReference>
<keyword evidence="15 17" id="KW-0472">Membrane</keyword>
<dbReference type="AlphaFoldDB" id="A0A852WAH0"/>
<protein>
    <recommendedName>
        <fullName evidence="3 17">Cytochrome bc1 complex cytochrome c subunit</fullName>
        <ecNumber evidence="2 17">7.1.1.8</ecNumber>
    </recommendedName>
</protein>
<proteinExistence type="predicted"/>
<feature type="binding site" description="axial binding residue" evidence="19">
    <location>
        <position position="157"/>
    </location>
    <ligand>
        <name>heme c</name>
        <dbReference type="ChEBI" id="CHEBI:61717"/>
        <label>2</label>
    </ligand>
    <ligandPart>
        <name>Fe</name>
        <dbReference type="ChEBI" id="CHEBI:18248"/>
    </ligandPart>
</feature>
<feature type="chain" id="PRO_5032550820" description="Cytochrome bc1 complex cytochrome c subunit" evidence="20">
    <location>
        <begin position="31"/>
        <end position="260"/>
    </location>
</feature>
<dbReference type="Pfam" id="PF13442">
    <property type="entry name" value="Cytochrome_CBB3"/>
    <property type="match status" value="1"/>
</dbReference>
<evidence type="ECO:0000256" key="9">
    <source>
        <dbReference type="ARBA" id="ARBA00022723"/>
    </source>
</evidence>
<feature type="binding site" description="covalent" evidence="18">
    <location>
        <position position="153"/>
    </location>
    <ligand>
        <name>heme c</name>
        <dbReference type="ChEBI" id="CHEBI:61717"/>
        <label>2</label>
    </ligand>
</feature>
<feature type="signal peptide" evidence="20">
    <location>
        <begin position="1"/>
        <end position="30"/>
    </location>
</feature>
<dbReference type="EC" id="7.1.1.8" evidence="2 17"/>
<comment type="subunit">
    <text evidence="17">The cytochrome bc1 complex is composed of a cytochrome b (QcrB), the Rieske iron-sulfur protein (QcrA) and a diheme cytochrome c (QcrC) subunit.</text>
</comment>
<dbReference type="EMBL" id="JACCAB010000001">
    <property type="protein sequence ID" value="NYG05610.1"/>
    <property type="molecule type" value="Genomic_DNA"/>
</dbReference>
<evidence type="ECO:0000256" key="10">
    <source>
        <dbReference type="ARBA" id="ARBA00022737"/>
    </source>
</evidence>
<evidence type="ECO:0000256" key="8">
    <source>
        <dbReference type="ARBA" id="ARBA00022692"/>
    </source>
</evidence>
<gene>
    <name evidence="22" type="ORF">BJ986_000097</name>
</gene>
<evidence type="ECO:0000256" key="7">
    <source>
        <dbReference type="ARBA" id="ARBA00022660"/>
    </source>
</evidence>
<evidence type="ECO:0000256" key="17">
    <source>
        <dbReference type="PIRNR" id="PIRNR000007"/>
    </source>
</evidence>
<comment type="subcellular location">
    <subcellularLocation>
        <location evidence="1 17">Cell membrane</location>
        <topology evidence="1 17">Multi-pass membrane protein</topology>
    </subcellularLocation>
</comment>
<comment type="caution">
    <text evidence="17">Lacks conserved residue(s) required for the propagation of feature annotation.</text>
</comment>
<dbReference type="Pfam" id="PF00034">
    <property type="entry name" value="Cytochrom_C"/>
    <property type="match status" value="1"/>
</dbReference>
<dbReference type="InterPro" id="IPR009152">
    <property type="entry name" value="bc1_cytC-su"/>
</dbReference>
<comment type="caution">
    <text evidence="22">The sequence shown here is derived from an EMBL/GenBank/DDBJ whole genome shotgun (WGS) entry which is preliminary data.</text>
</comment>
<evidence type="ECO:0000256" key="11">
    <source>
        <dbReference type="ARBA" id="ARBA00022967"/>
    </source>
</evidence>
<keyword evidence="20" id="KW-0732">Signal</keyword>
<feature type="domain" description="Cytochrome c" evidence="21">
    <location>
        <begin position="140"/>
        <end position="218"/>
    </location>
</feature>
<evidence type="ECO:0000256" key="13">
    <source>
        <dbReference type="ARBA" id="ARBA00022989"/>
    </source>
</evidence>
<keyword evidence="6 17" id="KW-0349">Heme</keyword>
<evidence type="ECO:0000259" key="21">
    <source>
        <dbReference type="PROSITE" id="PS51007"/>
    </source>
</evidence>
<keyword evidence="9 17" id="KW-0479">Metal-binding</keyword>
<evidence type="ECO:0000256" key="18">
    <source>
        <dbReference type="PIRSR" id="PIRSR000007-50"/>
    </source>
</evidence>
<dbReference type="SUPFAM" id="SSF46626">
    <property type="entry name" value="Cytochrome c"/>
    <property type="match status" value="2"/>
</dbReference>
<dbReference type="GO" id="GO:0005506">
    <property type="term" value="F:iron ion binding"/>
    <property type="evidence" value="ECO:0007669"/>
    <property type="project" value="UniProtKB-UniRule"/>
</dbReference>
<dbReference type="GO" id="GO:0020037">
    <property type="term" value="F:heme binding"/>
    <property type="evidence" value="ECO:0007669"/>
    <property type="project" value="UniProtKB-UniRule"/>
</dbReference>
<keyword evidence="14 17" id="KW-0408">Iron</keyword>
<dbReference type="GO" id="GO:0008121">
    <property type="term" value="F:quinol-cytochrome-c reductase activity"/>
    <property type="evidence" value="ECO:0007669"/>
    <property type="project" value="UniProtKB-UniRule"/>
</dbReference>
<sequence length="260" mass="26585">MNALAARRRHPAAIALLLLLGLILTGVAYAAFAPKQADAASTAASSAQEGRKLFLANCATCHGLQAQGTKAGPALPGVGAAAVDFQMGTGRMPLAAPNVQAPRGPVRFSQDQISSVAAYIASLAPGPAVPDAQYSSGEGGNVALGAELFRVNCAMCHNFAGSGGALTRGKYAPSLRNIKGKHIYEAMATGPESMPVFSDDNISPSAKNDIVAYLHAVDKQKNVGGLALGNLGPVSEGLFVWIFGLGIMVAFAVWLGRKAA</sequence>
<evidence type="ECO:0000256" key="19">
    <source>
        <dbReference type="PIRSR" id="PIRSR000007-51"/>
    </source>
</evidence>
<comment type="catalytic activity">
    <reaction evidence="16 17">
        <text>a quinol + 2 Fe(III)-[cytochrome c](out) = a quinone + 2 Fe(II)-[cytochrome c](out) + 2 H(+)(out)</text>
        <dbReference type="Rhea" id="RHEA:11484"/>
        <dbReference type="Rhea" id="RHEA-COMP:10350"/>
        <dbReference type="Rhea" id="RHEA-COMP:14399"/>
        <dbReference type="ChEBI" id="CHEBI:15378"/>
        <dbReference type="ChEBI" id="CHEBI:24646"/>
        <dbReference type="ChEBI" id="CHEBI:29033"/>
        <dbReference type="ChEBI" id="CHEBI:29034"/>
        <dbReference type="ChEBI" id="CHEBI:132124"/>
        <dbReference type="EC" id="7.1.1.8"/>
    </reaction>
</comment>
<evidence type="ECO:0000256" key="12">
    <source>
        <dbReference type="ARBA" id="ARBA00022982"/>
    </source>
</evidence>
<feature type="binding site" description="covalent" evidence="18">
    <location>
        <position position="156"/>
    </location>
    <ligand>
        <name>heme c</name>
        <dbReference type="ChEBI" id="CHEBI:61717"/>
        <label>2</label>
    </ligand>
</feature>
<evidence type="ECO:0000256" key="15">
    <source>
        <dbReference type="ARBA" id="ARBA00023136"/>
    </source>
</evidence>
<evidence type="ECO:0000256" key="20">
    <source>
        <dbReference type="SAM" id="SignalP"/>
    </source>
</evidence>
<evidence type="ECO:0000313" key="23">
    <source>
        <dbReference type="Proteomes" id="UP000573599"/>
    </source>
</evidence>
<dbReference type="Proteomes" id="UP000573599">
    <property type="component" value="Unassembled WGS sequence"/>
</dbReference>
<evidence type="ECO:0000313" key="22">
    <source>
        <dbReference type="EMBL" id="NYG05610.1"/>
    </source>
</evidence>
<evidence type="ECO:0000256" key="6">
    <source>
        <dbReference type="ARBA" id="ARBA00022617"/>
    </source>
</evidence>
<reference evidence="22 23" key="1">
    <citation type="submission" date="2020-07" db="EMBL/GenBank/DDBJ databases">
        <title>Sequencing the genomes of 1000 actinobacteria strains.</title>
        <authorList>
            <person name="Klenk H.-P."/>
        </authorList>
    </citation>
    <scope>NUCLEOTIDE SEQUENCE [LARGE SCALE GENOMIC DNA]</scope>
    <source>
        <strain evidence="22 23">DSM 23987</strain>
    </source>
</reference>
<feature type="binding site" description="covalent" evidence="18">
    <location>
        <position position="61"/>
    </location>
    <ligand>
        <name>heme c</name>
        <dbReference type="ChEBI" id="CHEBI:61717"/>
        <label>1</label>
    </ligand>
</feature>
<keyword evidence="11 17" id="KW-1278">Translocase</keyword>
<comment type="PTM">
    <text evidence="18">Binds 2 heme c groups covalently per subunit.</text>
</comment>
<feature type="domain" description="Cytochrome c" evidence="21">
    <location>
        <begin position="45"/>
        <end position="124"/>
    </location>
</feature>
<dbReference type="PANTHER" id="PTHR33751">
    <property type="entry name" value="CBB3-TYPE CYTOCHROME C OXIDASE SUBUNIT FIXP"/>
    <property type="match status" value="1"/>
</dbReference>
<evidence type="ECO:0000256" key="16">
    <source>
        <dbReference type="ARBA" id="ARBA00029351"/>
    </source>
</evidence>
<dbReference type="PROSITE" id="PS51007">
    <property type="entry name" value="CYTC"/>
    <property type="match status" value="2"/>
</dbReference>
<evidence type="ECO:0000256" key="1">
    <source>
        <dbReference type="ARBA" id="ARBA00004651"/>
    </source>
</evidence>
<dbReference type="InterPro" id="IPR009056">
    <property type="entry name" value="Cyt_c-like_dom"/>
</dbReference>
<keyword evidence="8 17" id="KW-0812">Transmembrane</keyword>
<dbReference type="PIRSF" id="PIRSF000007">
    <property type="entry name" value="Ubiq_cycred_cyc"/>
    <property type="match status" value="1"/>
</dbReference>
<accession>A0A852WAH0</accession>
<dbReference type="PANTHER" id="PTHR33751:SF13">
    <property type="entry name" value="CYTOCHROME BC1 COMPLEX CYTOCHROME C SUBUNIT"/>
    <property type="match status" value="1"/>
</dbReference>
<evidence type="ECO:0000256" key="5">
    <source>
        <dbReference type="ARBA" id="ARBA00022475"/>
    </source>
</evidence>
<keyword evidence="7 17" id="KW-0679">Respiratory chain</keyword>
<dbReference type="RefSeq" id="WP_179420210.1">
    <property type="nucleotide sequence ID" value="NZ_JACCAB010000001.1"/>
</dbReference>
<keyword evidence="4 17" id="KW-0813">Transport</keyword>
<dbReference type="GO" id="GO:0005886">
    <property type="term" value="C:plasma membrane"/>
    <property type="evidence" value="ECO:0007669"/>
    <property type="project" value="UniProtKB-SubCell"/>
</dbReference>
<keyword evidence="23" id="KW-1185">Reference proteome</keyword>